<proteinExistence type="predicted"/>
<dbReference type="RefSeq" id="WP_310093245.1">
    <property type="nucleotide sequence ID" value="NZ_JAVDUU010000001.1"/>
</dbReference>
<dbReference type="Pfam" id="PF13349">
    <property type="entry name" value="DUF4097"/>
    <property type="match status" value="1"/>
</dbReference>
<name>A0ABU1T7V4_9SPHI</name>
<evidence type="ECO:0000259" key="1">
    <source>
        <dbReference type="Pfam" id="PF13349"/>
    </source>
</evidence>
<comment type="caution">
    <text evidence="2">The sequence shown here is derived from an EMBL/GenBank/DDBJ whole genome shotgun (WGS) entry which is preliminary data.</text>
</comment>
<organism evidence="2 3">
    <name type="scientific">Mucilaginibacter pocheonensis</name>
    <dbReference type="NCBI Taxonomy" id="398050"/>
    <lineage>
        <taxon>Bacteria</taxon>
        <taxon>Pseudomonadati</taxon>
        <taxon>Bacteroidota</taxon>
        <taxon>Sphingobacteriia</taxon>
        <taxon>Sphingobacteriales</taxon>
        <taxon>Sphingobacteriaceae</taxon>
        <taxon>Mucilaginibacter</taxon>
    </lineage>
</organism>
<evidence type="ECO:0000313" key="3">
    <source>
        <dbReference type="Proteomes" id="UP001247620"/>
    </source>
</evidence>
<evidence type="ECO:0000313" key="2">
    <source>
        <dbReference type="EMBL" id="MDR6941469.1"/>
    </source>
</evidence>
<dbReference type="EMBL" id="JAVDUU010000001">
    <property type="protein sequence ID" value="MDR6941469.1"/>
    <property type="molecule type" value="Genomic_DNA"/>
</dbReference>
<dbReference type="InterPro" id="IPR025164">
    <property type="entry name" value="Toastrack_DUF4097"/>
</dbReference>
<dbReference type="Proteomes" id="UP001247620">
    <property type="component" value="Unassembled WGS sequence"/>
</dbReference>
<sequence>MKKIKIIKVTGVMIVALLLTARVWAQSGSSEQLVVPLSDAGKPYKLNARLISGSITVVGYEGKDIVIDAQSGEERKGRVKEGPNGMKRLIGNSNLDITAEENNNQINIHSGVGKTIHLNIKVPQNEAMLKLSTVNDGNIIASNVKGTLEITNVNGFIKLNNVSGSVVANTVNGDVTVVFKSIDPKAAMGFSTLNGNVDVTFPATLKANVKLKSDRGDIYTDFDVITSQQKNAVTRSNKAGMYSLKIDDWVYGKIDGGGPEMLMKNMNGNIYIRKAK</sequence>
<accession>A0ABU1T7V4</accession>
<feature type="domain" description="DUF4097" evidence="1">
    <location>
        <begin position="44"/>
        <end position="246"/>
    </location>
</feature>
<protein>
    <submittedName>
        <fullName evidence="2">DUF4097 and DUF4098 domain-containing protein YvlB</fullName>
    </submittedName>
</protein>
<reference evidence="2 3" key="1">
    <citation type="submission" date="2023-07" db="EMBL/GenBank/DDBJ databases">
        <title>Sorghum-associated microbial communities from plants grown in Nebraska, USA.</title>
        <authorList>
            <person name="Schachtman D."/>
        </authorList>
    </citation>
    <scope>NUCLEOTIDE SEQUENCE [LARGE SCALE GENOMIC DNA]</scope>
    <source>
        <strain evidence="2 3">3262</strain>
    </source>
</reference>
<keyword evidence="3" id="KW-1185">Reference proteome</keyword>
<gene>
    <name evidence="2" type="ORF">J2W55_001297</name>
</gene>